<keyword evidence="1" id="KW-0328">Glycosyltransferase</keyword>
<evidence type="ECO:0000313" key="8">
    <source>
        <dbReference type="Proteomes" id="UP000033166"/>
    </source>
</evidence>
<feature type="domain" description="tRNA-guanine(15) transglycosylase-like" evidence="6">
    <location>
        <begin position="37"/>
        <end position="137"/>
    </location>
</feature>
<sequence>MIARPSATCQDIKKVKMTQNKQALTFDIKRKIPNTLARSGTISTPHGDIQTPAYIGAATAATMKTLTNAEIDALGAQSILSNTYHLMLRPGADLMEKAGGIHKFMNYHKPMYTDSGGFQVYSLGMAYKKGLDATSHTTKGSSENAVMSADQLTKVDKEGVWFKSHLNGDKIFMTPEYSMELQHQIAADIHMAFDELTSPLSGREQIKSALDTTHAWAERSLRRHVALNAVHAEKGENQQALFGVVQGAREEDFRYESAGFLGGLTLETGEQFDGFGIGGTFQPEELPDVLTWINETLPEGKPRHLLGMGAQPADLFLGVEFGCDTFDCVAPTRQGRNGAIFTYDGRINITNKRFEDDFTPIDSECDCYTCLTHTKAYMRHLFKANEVTGMVLASIHNERFVVKTVEDIRQKLNESDAAFWAYKRDFLVRYYGQERAQDFLYTSPTDWQ</sequence>
<dbReference type="InterPro" id="IPR002616">
    <property type="entry name" value="tRNA_ribo_trans-like"/>
</dbReference>
<protein>
    <submittedName>
        <fullName evidence="7">Queuine tRNA-ribosyltransferase</fullName>
    </submittedName>
</protein>
<feature type="domain" description="tRNA-guanine(15) transglycosylase-like" evidence="6">
    <location>
        <begin position="141"/>
        <end position="430"/>
    </location>
</feature>
<dbReference type="GO" id="GO:0008479">
    <property type="term" value="F:tRNA-guanosine(34) queuine transglycosylase activity"/>
    <property type="evidence" value="ECO:0007669"/>
    <property type="project" value="InterPro"/>
</dbReference>
<keyword evidence="4" id="KW-0671">Queuosine biosynthesis</keyword>
<dbReference type="Pfam" id="PF01702">
    <property type="entry name" value="TGT"/>
    <property type="match status" value="2"/>
</dbReference>
<dbReference type="PANTHER" id="PTHR46499:SF1">
    <property type="entry name" value="QUEUINE TRNA-RIBOSYLTRANSFERASE"/>
    <property type="match status" value="1"/>
</dbReference>
<dbReference type="NCBIfam" id="TIGR00449">
    <property type="entry name" value="tgt_general"/>
    <property type="match status" value="1"/>
</dbReference>
<evidence type="ECO:0000256" key="4">
    <source>
        <dbReference type="ARBA" id="ARBA00022785"/>
    </source>
</evidence>
<dbReference type="InterPro" id="IPR036511">
    <property type="entry name" value="TGT-like_sf"/>
</dbReference>
<accession>A0A0D6DW51</accession>
<keyword evidence="3" id="KW-0819">tRNA processing</keyword>
<evidence type="ECO:0000256" key="5">
    <source>
        <dbReference type="ARBA" id="ARBA00022833"/>
    </source>
</evidence>
<dbReference type="STRING" id="1364.LP2241_20160"/>
<dbReference type="Proteomes" id="UP000033166">
    <property type="component" value="Chromosome I"/>
</dbReference>
<keyword evidence="2 7" id="KW-0808">Transferase</keyword>
<dbReference type="InterPro" id="IPR004803">
    <property type="entry name" value="TGT"/>
</dbReference>
<evidence type="ECO:0000313" key="7">
    <source>
        <dbReference type="EMBL" id="CEN27710.1"/>
    </source>
</evidence>
<dbReference type="AlphaFoldDB" id="A0A0D6DW51"/>
<dbReference type="GO" id="GO:0008616">
    <property type="term" value="P:tRNA queuosine(34) biosynthetic process"/>
    <property type="evidence" value="ECO:0007669"/>
    <property type="project" value="UniProtKB-KW"/>
</dbReference>
<gene>
    <name evidence="7" type="primary">tgt</name>
    <name evidence="7" type="ORF">LACPI_0510</name>
</gene>
<keyword evidence="5" id="KW-0862">Zinc</keyword>
<dbReference type="KEGG" id="lpk:LACPI_0510"/>
<dbReference type="EMBL" id="LN774769">
    <property type="protein sequence ID" value="CEN27710.1"/>
    <property type="molecule type" value="Genomic_DNA"/>
</dbReference>
<proteinExistence type="predicted"/>
<dbReference type="NCBIfam" id="TIGR00430">
    <property type="entry name" value="Q_tRNA_tgt"/>
    <property type="match status" value="1"/>
</dbReference>
<dbReference type="GO" id="GO:0005829">
    <property type="term" value="C:cytosol"/>
    <property type="evidence" value="ECO:0007669"/>
    <property type="project" value="TreeGrafter"/>
</dbReference>
<dbReference type="InterPro" id="IPR050076">
    <property type="entry name" value="ArchSynthase1/Queuine_TRR"/>
</dbReference>
<dbReference type="HOGENOM" id="CLU_022060_0_2_9"/>
<evidence type="ECO:0000256" key="2">
    <source>
        <dbReference type="ARBA" id="ARBA00022679"/>
    </source>
</evidence>
<name>A0A0D6DW51_9LACT</name>
<reference evidence="8" key="1">
    <citation type="submission" date="2015-01" db="EMBL/GenBank/DDBJ databases">
        <authorList>
            <person name="Andreevskaya M."/>
        </authorList>
    </citation>
    <scope>NUCLEOTIDE SEQUENCE [LARGE SCALE GENOMIC DNA]</scope>
    <source>
        <strain evidence="8">MKFS47</strain>
    </source>
</reference>
<dbReference type="SUPFAM" id="SSF51713">
    <property type="entry name" value="tRNA-guanine transglycosylase"/>
    <property type="match status" value="1"/>
</dbReference>
<dbReference type="PANTHER" id="PTHR46499">
    <property type="entry name" value="QUEUINE TRNA-RIBOSYLTRANSFERASE"/>
    <property type="match status" value="1"/>
</dbReference>
<evidence type="ECO:0000256" key="1">
    <source>
        <dbReference type="ARBA" id="ARBA00022676"/>
    </source>
</evidence>
<evidence type="ECO:0000259" key="6">
    <source>
        <dbReference type="Pfam" id="PF01702"/>
    </source>
</evidence>
<organism evidence="7 8">
    <name type="scientific">Pseudolactococcus piscium MKFS47</name>
    <dbReference type="NCBI Taxonomy" id="297352"/>
    <lineage>
        <taxon>Bacteria</taxon>
        <taxon>Bacillati</taxon>
        <taxon>Bacillota</taxon>
        <taxon>Bacilli</taxon>
        <taxon>Lactobacillales</taxon>
        <taxon>Streptococcaceae</taxon>
        <taxon>Pseudolactococcus</taxon>
    </lineage>
</organism>
<evidence type="ECO:0000256" key="3">
    <source>
        <dbReference type="ARBA" id="ARBA00022694"/>
    </source>
</evidence>
<dbReference type="Gene3D" id="3.20.20.105">
    <property type="entry name" value="Queuine tRNA-ribosyltransferase-like"/>
    <property type="match status" value="1"/>
</dbReference>